<dbReference type="OrthoDB" id="4463518at2"/>
<dbReference type="EMBL" id="LAXI01000005">
    <property type="protein sequence ID" value="KRS17859.1"/>
    <property type="molecule type" value="Genomic_DNA"/>
</dbReference>
<reference evidence="2 4" key="2">
    <citation type="submission" date="2018-08" db="EMBL/GenBank/DDBJ databases">
        <title>Genetic Globetrotter - A new plasmid hitch-hiking vast phylogenetic and geographic distances.</title>
        <authorList>
            <person name="Vollmers J."/>
            <person name="Petersen J."/>
        </authorList>
    </citation>
    <scope>NUCLEOTIDE SEQUENCE [LARGE SCALE GENOMIC DNA]</scope>
    <source>
        <strain evidence="2 4">DSM 26383</strain>
    </source>
</reference>
<reference evidence="1 3" key="1">
    <citation type="submission" date="2015-04" db="EMBL/GenBank/DDBJ databases">
        <title>The draft genome sequence of Roseovarius indicus B108T.</title>
        <authorList>
            <person name="Li G."/>
            <person name="Lai Q."/>
            <person name="Shao Z."/>
            <person name="Yan P."/>
        </authorList>
    </citation>
    <scope>NUCLEOTIDE SEQUENCE [LARGE SCALE GENOMIC DNA]</scope>
    <source>
        <strain evidence="1 3">B108</strain>
    </source>
</reference>
<keyword evidence="3" id="KW-1185">Reference proteome</keyword>
<dbReference type="STRING" id="540747.SAMN04488031_101192"/>
<name>A0A0T5P9J8_9RHOB</name>
<dbReference type="KEGG" id="rid:RIdsm_03154"/>
<evidence type="ECO:0000313" key="1">
    <source>
        <dbReference type="EMBL" id="KRS17859.1"/>
    </source>
</evidence>
<dbReference type="RefSeq" id="WP_057815773.1">
    <property type="nucleotide sequence ID" value="NZ_CP031598.1"/>
</dbReference>
<evidence type="ECO:0000313" key="3">
    <source>
        <dbReference type="Proteomes" id="UP000051401"/>
    </source>
</evidence>
<protein>
    <submittedName>
        <fullName evidence="1">Uncharacterized protein</fullName>
    </submittedName>
</protein>
<dbReference type="Proteomes" id="UP000325785">
    <property type="component" value="Chromosome"/>
</dbReference>
<gene>
    <name evidence="2" type="ORF">RIdsm_03154</name>
    <name evidence="1" type="ORF">XM52_09825</name>
</gene>
<dbReference type="AlphaFoldDB" id="A0A0T5P9J8"/>
<evidence type="ECO:0000313" key="2">
    <source>
        <dbReference type="EMBL" id="QEW27342.1"/>
    </source>
</evidence>
<proteinExistence type="predicted"/>
<dbReference type="PATRIC" id="fig|540747.5.peg.4888"/>
<dbReference type="Proteomes" id="UP000051401">
    <property type="component" value="Unassembled WGS sequence"/>
</dbReference>
<sequence>MKHHVLRSAVGLIALAGTAEADDLFKENVVIQGNLCTGPACLETETFSGATPIKIKGASIGLKLEDTGGSSTNDWDILANAAFEDSFNIRDATASTVPFKILGGAQTNALVIDDNGRIGLNTQMPEESLHISAIAPALRLEDTLGSPGVWDVQANGSRFFIRDEVAETAPLILDAAAPTFSFVVRESGFVGLGTNDPDAPLEVFGEDTFNFFRITADGAATNQSVDFVFTEGPLGTGELRYNIVDSDGPEMRLNADGDMVLDGTLTTGGPTCAGGCDAVFNAGFERLSVSDHAALMWEKGHLPAVGPTLPNAPMNVSEKMGAMLNELEHAHIYIEQLHDEARARDAIIADLLARLEAVEAR</sequence>
<organism evidence="1 3">
    <name type="scientific">Roseovarius indicus</name>
    <dbReference type="NCBI Taxonomy" id="540747"/>
    <lineage>
        <taxon>Bacteria</taxon>
        <taxon>Pseudomonadati</taxon>
        <taxon>Pseudomonadota</taxon>
        <taxon>Alphaproteobacteria</taxon>
        <taxon>Rhodobacterales</taxon>
        <taxon>Roseobacteraceae</taxon>
        <taxon>Roseovarius</taxon>
    </lineage>
</organism>
<accession>A0A0T5P9J8</accession>
<dbReference type="EMBL" id="CP031598">
    <property type="protein sequence ID" value="QEW27342.1"/>
    <property type="molecule type" value="Genomic_DNA"/>
</dbReference>
<evidence type="ECO:0000313" key="4">
    <source>
        <dbReference type="Proteomes" id="UP000325785"/>
    </source>
</evidence>